<organism evidence="2 3">
    <name type="scientific">Phyllachora maydis</name>
    <dbReference type="NCBI Taxonomy" id="1825666"/>
    <lineage>
        <taxon>Eukaryota</taxon>
        <taxon>Fungi</taxon>
        <taxon>Dikarya</taxon>
        <taxon>Ascomycota</taxon>
        <taxon>Pezizomycotina</taxon>
        <taxon>Sordariomycetes</taxon>
        <taxon>Sordariomycetidae</taxon>
        <taxon>Phyllachorales</taxon>
        <taxon>Phyllachoraceae</taxon>
        <taxon>Phyllachora</taxon>
    </lineage>
</organism>
<feature type="region of interest" description="Disordered" evidence="1">
    <location>
        <begin position="1"/>
        <end position="78"/>
    </location>
</feature>
<dbReference type="Proteomes" id="UP001217918">
    <property type="component" value="Unassembled WGS sequence"/>
</dbReference>
<feature type="compositionally biased region" description="Low complexity" evidence="1">
    <location>
        <begin position="37"/>
        <end position="56"/>
    </location>
</feature>
<evidence type="ECO:0000256" key="1">
    <source>
        <dbReference type="SAM" id="MobiDB-lite"/>
    </source>
</evidence>
<dbReference type="AlphaFoldDB" id="A0AAD9I6K2"/>
<evidence type="ECO:0000313" key="2">
    <source>
        <dbReference type="EMBL" id="KAK2071966.1"/>
    </source>
</evidence>
<name>A0AAD9I6K2_9PEZI</name>
<dbReference type="EMBL" id="JAQQPM010000005">
    <property type="protein sequence ID" value="KAK2071966.1"/>
    <property type="molecule type" value="Genomic_DNA"/>
</dbReference>
<feature type="compositionally biased region" description="Basic and acidic residues" evidence="1">
    <location>
        <begin position="1"/>
        <end position="10"/>
    </location>
</feature>
<evidence type="ECO:0000313" key="3">
    <source>
        <dbReference type="Proteomes" id="UP001217918"/>
    </source>
</evidence>
<sequence length="157" mass="16757">MRDRQARGKDPYAASEFSSGANDKMELELDLGNPAASSSSSSSSSSSPPRSSKKPPLVFGWGPSHPADPQDFAGSERRNKAACYLDSPEMLMMYAQATGDSIQAVRLHFMKMLCGYDDKSVRAGASGNFGAQRGPHATTPVRNADKRRGGDRAATGR</sequence>
<proteinExistence type="predicted"/>
<feature type="region of interest" description="Disordered" evidence="1">
    <location>
        <begin position="124"/>
        <end position="157"/>
    </location>
</feature>
<reference evidence="2" key="1">
    <citation type="journal article" date="2023" name="Mol. Plant Microbe Interact.">
        <title>Elucidating the Obligate Nature and Biological Capacity of an Invasive Fungal Corn Pathogen.</title>
        <authorList>
            <person name="MacCready J.S."/>
            <person name="Roggenkamp E.M."/>
            <person name="Gdanetz K."/>
            <person name="Chilvers M.I."/>
        </authorList>
    </citation>
    <scope>NUCLEOTIDE SEQUENCE</scope>
    <source>
        <strain evidence="2">PM02</strain>
    </source>
</reference>
<comment type="caution">
    <text evidence="2">The sequence shown here is derived from an EMBL/GenBank/DDBJ whole genome shotgun (WGS) entry which is preliminary data.</text>
</comment>
<accession>A0AAD9I6K2</accession>
<gene>
    <name evidence="2" type="ORF">P8C59_006347</name>
</gene>
<keyword evidence="3" id="KW-1185">Reference proteome</keyword>
<protein>
    <submittedName>
        <fullName evidence="2">Uncharacterized protein</fullName>
    </submittedName>
</protein>